<dbReference type="Gene3D" id="2.102.10.10">
    <property type="entry name" value="Rieske [2Fe-2S] iron-sulphur domain"/>
    <property type="match status" value="1"/>
</dbReference>
<dbReference type="InterPro" id="IPR017941">
    <property type="entry name" value="Rieske_2Fe-2S"/>
</dbReference>
<dbReference type="AlphaFoldDB" id="A0A3R8JPN5"/>
<dbReference type="Gene3D" id="3.50.50.60">
    <property type="entry name" value="FAD/NAD(P)-binding domain"/>
    <property type="match status" value="1"/>
</dbReference>
<keyword evidence="4" id="KW-0411">Iron-sulfur</keyword>
<evidence type="ECO:0000313" key="8">
    <source>
        <dbReference type="Proteomes" id="UP000274920"/>
    </source>
</evidence>
<dbReference type="Gene3D" id="3.30.9.10">
    <property type="entry name" value="D-Amino Acid Oxidase, subunit A, domain 2"/>
    <property type="match status" value="1"/>
</dbReference>
<keyword evidence="2" id="KW-0479">Metal-binding</keyword>
<evidence type="ECO:0000256" key="4">
    <source>
        <dbReference type="ARBA" id="ARBA00023014"/>
    </source>
</evidence>
<dbReference type="InterPro" id="IPR036922">
    <property type="entry name" value="Rieske_2Fe-2S_sf"/>
</dbReference>
<keyword evidence="1" id="KW-0001">2Fe-2S</keyword>
<dbReference type="GO" id="GO:0016020">
    <property type="term" value="C:membrane"/>
    <property type="evidence" value="ECO:0007669"/>
    <property type="project" value="InterPro"/>
</dbReference>
<dbReference type="PRINTS" id="PR00162">
    <property type="entry name" value="RIESKE"/>
</dbReference>
<dbReference type="SUPFAM" id="SSF51905">
    <property type="entry name" value="FAD/NAD(P)-binding domain"/>
    <property type="match status" value="1"/>
</dbReference>
<dbReference type="GO" id="GO:0005737">
    <property type="term" value="C:cytoplasm"/>
    <property type="evidence" value="ECO:0007669"/>
    <property type="project" value="TreeGrafter"/>
</dbReference>
<dbReference type="PANTHER" id="PTHR13847">
    <property type="entry name" value="SARCOSINE DEHYDROGENASE-RELATED"/>
    <property type="match status" value="1"/>
</dbReference>
<dbReference type="RefSeq" id="WP_125128410.1">
    <property type="nucleotide sequence ID" value="NZ_RHJS01000002.1"/>
</dbReference>
<dbReference type="InterPro" id="IPR005805">
    <property type="entry name" value="Rieske_Fe-S_prot_C"/>
</dbReference>
<dbReference type="Pfam" id="PF01266">
    <property type="entry name" value="DAO"/>
    <property type="match status" value="1"/>
</dbReference>
<dbReference type="PROSITE" id="PS51296">
    <property type="entry name" value="RIESKE"/>
    <property type="match status" value="1"/>
</dbReference>
<gene>
    <name evidence="7" type="ORF">EBB54_18110</name>
</gene>
<feature type="domain" description="Rieske" evidence="6">
    <location>
        <begin position="403"/>
        <end position="491"/>
    </location>
</feature>
<evidence type="ECO:0000256" key="2">
    <source>
        <dbReference type="ARBA" id="ARBA00022723"/>
    </source>
</evidence>
<dbReference type="EMBL" id="RHJS01000002">
    <property type="protein sequence ID" value="RRK33038.1"/>
    <property type="molecule type" value="Genomic_DNA"/>
</dbReference>
<dbReference type="GO" id="GO:0046872">
    <property type="term" value="F:metal ion binding"/>
    <property type="evidence" value="ECO:0007669"/>
    <property type="project" value="UniProtKB-KW"/>
</dbReference>
<protein>
    <submittedName>
        <fullName evidence="7">FAD-dependent oxidoreductase</fullName>
    </submittedName>
</protein>
<name>A0A3R8JPN5_9FIRM</name>
<dbReference type="GO" id="GO:0051537">
    <property type="term" value="F:2 iron, 2 sulfur cluster binding"/>
    <property type="evidence" value="ECO:0007669"/>
    <property type="project" value="UniProtKB-KW"/>
</dbReference>
<comment type="caution">
    <text evidence="7">The sequence shown here is derived from an EMBL/GenBank/DDBJ whole genome shotgun (WGS) entry which is preliminary data.</text>
</comment>
<proteinExistence type="predicted"/>
<dbReference type="InterPro" id="IPR006076">
    <property type="entry name" value="FAD-dep_OxRdtase"/>
</dbReference>
<organism evidence="7 8">
    <name type="scientific">Schaedlerella arabinosiphila</name>
    <dbReference type="NCBI Taxonomy" id="2044587"/>
    <lineage>
        <taxon>Bacteria</taxon>
        <taxon>Bacillati</taxon>
        <taxon>Bacillota</taxon>
        <taxon>Clostridia</taxon>
        <taxon>Lachnospirales</taxon>
        <taxon>Lachnospiraceae</taxon>
        <taxon>Schaedlerella</taxon>
    </lineage>
</organism>
<dbReference type="PANTHER" id="PTHR13847:SF274">
    <property type="entry name" value="RIESKE 2FE-2S IRON-SULFUR PROTEIN YHFW-RELATED"/>
    <property type="match status" value="1"/>
</dbReference>
<evidence type="ECO:0000259" key="6">
    <source>
        <dbReference type="PROSITE" id="PS51296"/>
    </source>
</evidence>
<keyword evidence="5" id="KW-1015">Disulfide bond</keyword>
<dbReference type="GO" id="GO:0016705">
    <property type="term" value="F:oxidoreductase activity, acting on paired donors, with incorporation or reduction of molecular oxygen"/>
    <property type="evidence" value="ECO:0007669"/>
    <property type="project" value="UniProtKB-ARBA"/>
</dbReference>
<reference evidence="7" key="1">
    <citation type="submission" date="2018-10" db="EMBL/GenBank/DDBJ databases">
        <title>Schaedlerella arabinophila gen. nov. sp. nov., isolated from the mouse intestinal tract and comparative analysis with the genome of the closely related altered Schaedler flora strain ASF502.</title>
        <authorList>
            <person name="Miyake S."/>
            <person name="Soh M."/>
            <person name="Seedorf H."/>
        </authorList>
    </citation>
    <scope>NUCLEOTIDE SEQUENCE [LARGE SCALE GENOMIC DNA]</scope>
    <source>
        <strain evidence="7">DSM 106076</strain>
    </source>
</reference>
<keyword evidence="8" id="KW-1185">Reference proteome</keyword>
<dbReference type="SUPFAM" id="SSF50022">
    <property type="entry name" value="ISP domain"/>
    <property type="match status" value="1"/>
</dbReference>
<dbReference type="InterPro" id="IPR036188">
    <property type="entry name" value="FAD/NAD-bd_sf"/>
</dbReference>
<sequence>MYRESIWQQTTAIPARPELPGNISTDIAIVGGGLAGILTAHFLEQSGRQCIVLEADRVGSGQTGHTTAKVTSQHGLIYQKLIRCAGKKKAMQYAKINQDAIERYRILIEKYKIDCDWEECPACLYTKESGRALRDEYYAAKELGLPVEMKKRTELPFAVEDALFCYGQACFHPLKFLQVIAENIQVYEKTKVLRVKPHLLTTSRGTVEAEKIVFACHYPFVNRPGYYFLRMHQERSYVCALKEAQTLHGMYLGIDRDGLSFRPAGELLLLGGGNHRTGENPMGGQYEFLLHQAEVCWPEKCWTKDENVIPWSAQDCMTLDGIPYIGQFGRKTEDWFVATGFGKWGMTSSMAAAILLTDQICGRENPCGEVFSPQRLHPMTSAKPFLTEGTYAAVNLLKQTFAPPKEKLDRLLPGQGGVVEYNGQKAGVYKAEDGQIFAVSVKCPHMGCQLVWNPDEKSWDCPCHGSRFDYRGRLIDGPAQTAVDGEFPRKR</sequence>
<accession>A0A3R8JPN5</accession>
<evidence type="ECO:0000313" key="7">
    <source>
        <dbReference type="EMBL" id="RRK33038.1"/>
    </source>
</evidence>
<dbReference type="Pfam" id="PF00355">
    <property type="entry name" value="Rieske"/>
    <property type="match status" value="1"/>
</dbReference>
<dbReference type="Proteomes" id="UP000274920">
    <property type="component" value="Unassembled WGS sequence"/>
</dbReference>
<evidence type="ECO:0000256" key="5">
    <source>
        <dbReference type="ARBA" id="ARBA00023157"/>
    </source>
</evidence>
<evidence type="ECO:0000256" key="1">
    <source>
        <dbReference type="ARBA" id="ARBA00022714"/>
    </source>
</evidence>
<keyword evidence="3" id="KW-0408">Iron</keyword>
<dbReference type="GO" id="GO:0004497">
    <property type="term" value="F:monooxygenase activity"/>
    <property type="evidence" value="ECO:0007669"/>
    <property type="project" value="UniProtKB-ARBA"/>
</dbReference>
<evidence type="ECO:0000256" key="3">
    <source>
        <dbReference type="ARBA" id="ARBA00023004"/>
    </source>
</evidence>